<proteinExistence type="inferred from homology"/>
<dbReference type="Gene3D" id="2.60.40.2500">
    <property type="match status" value="1"/>
</dbReference>
<evidence type="ECO:0000256" key="3">
    <source>
        <dbReference type="SAM" id="SignalP"/>
    </source>
</evidence>
<evidence type="ECO:0000313" key="4">
    <source>
        <dbReference type="EMBL" id="QDC36369.1"/>
    </source>
</evidence>
<reference evidence="4 5" key="1">
    <citation type="submission" date="2019-06" db="EMBL/GenBank/DDBJ databases">
        <title>Genome organization and adaptive potential of archetypical organophosphate degarding Sphingobium fuliginis ATCC 27551.</title>
        <authorList>
            <person name="Sarwar A."/>
            <person name="Parthasarathy S."/>
            <person name="Singh C."/>
            <person name="Siddavattam D."/>
        </authorList>
    </citation>
    <scope>NUCLEOTIDE SEQUENCE [LARGE SCALE GENOMIC DNA]</scope>
    <source>
        <strain evidence="4 5">ATCC 27551</strain>
    </source>
</reference>
<dbReference type="CDD" id="cd06911">
    <property type="entry name" value="VirB9_CagX_TrbG"/>
    <property type="match status" value="1"/>
</dbReference>
<name>A0A5B8CAZ2_SPHSA</name>
<dbReference type="RefSeq" id="WP_140041583.1">
    <property type="nucleotide sequence ID" value="NZ_CP041016.1"/>
</dbReference>
<accession>A0A5B8CAZ2</accession>
<comment type="similarity">
    <text evidence="1">Belongs to the TrbG/VirB9 family.</text>
</comment>
<dbReference type="KEGG" id="sufl:FIL70_03030"/>
<dbReference type="InterPro" id="IPR010258">
    <property type="entry name" value="Conjugal_tfr_TrbG/VirB9/CagX"/>
</dbReference>
<dbReference type="Proteomes" id="UP000311469">
    <property type="component" value="Chromosome cSF1"/>
</dbReference>
<organism evidence="4 5">
    <name type="scientific">Sphingobium fuliginis ATCC 27551</name>
    <dbReference type="NCBI Taxonomy" id="1208342"/>
    <lineage>
        <taxon>Bacteria</taxon>
        <taxon>Pseudomonadati</taxon>
        <taxon>Pseudomonadota</taxon>
        <taxon>Alphaproteobacteria</taxon>
        <taxon>Sphingomonadales</taxon>
        <taxon>Sphingomonadaceae</taxon>
        <taxon>Sphingobium</taxon>
    </lineage>
</organism>
<dbReference type="InterPro" id="IPR033645">
    <property type="entry name" value="VirB9/CagX/TrbG_C"/>
</dbReference>
<evidence type="ECO:0000313" key="5">
    <source>
        <dbReference type="Proteomes" id="UP000311469"/>
    </source>
</evidence>
<keyword evidence="2 3" id="KW-0732">Signal</keyword>
<dbReference type="AlphaFoldDB" id="A0A5B8CAZ2"/>
<gene>
    <name evidence="4" type="ORF">FIL70_03030</name>
</gene>
<protein>
    <submittedName>
        <fullName evidence="4">Type VI secretion protein</fullName>
    </submittedName>
</protein>
<dbReference type="Pfam" id="PF03524">
    <property type="entry name" value="CagX"/>
    <property type="match status" value="1"/>
</dbReference>
<evidence type="ECO:0000256" key="1">
    <source>
        <dbReference type="ARBA" id="ARBA00006135"/>
    </source>
</evidence>
<evidence type="ECO:0000256" key="2">
    <source>
        <dbReference type="ARBA" id="ARBA00022729"/>
    </source>
</evidence>
<dbReference type="InterPro" id="IPR038161">
    <property type="entry name" value="VirB9/CagX/TrbG_C_sf"/>
</dbReference>
<feature type="signal peptide" evidence="3">
    <location>
        <begin position="1"/>
        <end position="19"/>
    </location>
</feature>
<feature type="chain" id="PRO_5023116016" evidence="3">
    <location>
        <begin position="20"/>
        <end position="237"/>
    </location>
</feature>
<sequence length="237" mass="25993">MIWRLPILFLALLATTAHAQVRPQPGPGDPRIQTVDYLPDQVILIEGAPGYQVAIELAPDEQIQSIALGDSSAWQASTGKGGSRLYITPSGSGVSTNMTVITDARTYRFELGTADGGMGPAPYEVRFRYPGKPDYNGPAQMQEPGADAVIGLYRLKGDKSLYPLRMSDDGSKTIIDWSPDVALPAIFVIDEHGRELVANGNMRSGVYVIDSVYQRLLFRIDRHLVHADRYLPKKPKP</sequence>
<dbReference type="EMBL" id="CP041016">
    <property type="protein sequence ID" value="QDC36369.1"/>
    <property type="molecule type" value="Genomic_DNA"/>
</dbReference>